<evidence type="ECO:0000256" key="7">
    <source>
        <dbReference type="ARBA" id="ARBA00047899"/>
    </source>
</evidence>
<evidence type="ECO:0000256" key="1">
    <source>
        <dbReference type="ARBA" id="ARBA00012513"/>
    </source>
</evidence>
<accession>K9TLL3</accession>
<dbReference type="AlphaFoldDB" id="K9TLL3"/>
<keyword evidence="6 9" id="KW-0067">ATP-binding</keyword>
<evidence type="ECO:0000256" key="8">
    <source>
        <dbReference type="ARBA" id="ARBA00048679"/>
    </source>
</evidence>
<dbReference type="GO" id="GO:0005524">
    <property type="term" value="F:ATP binding"/>
    <property type="evidence" value="ECO:0007669"/>
    <property type="project" value="UniProtKB-UniRule"/>
</dbReference>
<feature type="domain" description="Protein kinase" evidence="10">
    <location>
        <begin position="27"/>
        <end position="289"/>
    </location>
</feature>
<dbReference type="CDD" id="cd14014">
    <property type="entry name" value="STKc_PknB_like"/>
    <property type="match status" value="1"/>
</dbReference>
<evidence type="ECO:0000256" key="5">
    <source>
        <dbReference type="ARBA" id="ARBA00022777"/>
    </source>
</evidence>
<dbReference type="EC" id="2.7.11.1" evidence="1"/>
<evidence type="ECO:0000256" key="6">
    <source>
        <dbReference type="ARBA" id="ARBA00022840"/>
    </source>
</evidence>
<dbReference type="HOGENOM" id="CLU_000288_135_5_3"/>
<proteinExistence type="predicted"/>
<dbReference type="OrthoDB" id="468998at2"/>
<reference evidence="11 12" key="1">
    <citation type="submission" date="2012-06" db="EMBL/GenBank/DDBJ databases">
        <title>Finished chromosome of genome of Oscillatoria acuminata PCC 6304.</title>
        <authorList>
            <consortium name="US DOE Joint Genome Institute"/>
            <person name="Gugger M."/>
            <person name="Coursin T."/>
            <person name="Rippka R."/>
            <person name="Tandeau De Marsac N."/>
            <person name="Huntemann M."/>
            <person name="Wei C.-L."/>
            <person name="Han J."/>
            <person name="Detter J.C."/>
            <person name="Han C."/>
            <person name="Tapia R."/>
            <person name="Davenport K."/>
            <person name="Daligault H."/>
            <person name="Erkkila T."/>
            <person name="Gu W."/>
            <person name="Munk A.C.C."/>
            <person name="Teshima H."/>
            <person name="Xu Y."/>
            <person name="Chain P."/>
            <person name="Chen A."/>
            <person name="Krypides N."/>
            <person name="Mavromatis K."/>
            <person name="Markowitz V."/>
            <person name="Szeto E."/>
            <person name="Ivanova N."/>
            <person name="Mikhailova N."/>
            <person name="Ovchinnikova G."/>
            <person name="Pagani I."/>
            <person name="Pati A."/>
            <person name="Goodwin L."/>
            <person name="Peters L."/>
            <person name="Pitluck S."/>
            <person name="Woyke T."/>
            <person name="Kerfeld C."/>
        </authorList>
    </citation>
    <scope>NUCLEOTIDE SEQUENCE [LARGE SCALE GENOMIC DNA]</scope>
    <source>
        <strain evidence="11 12">PCC 6304</strain>
    </source>
</reference>
<dbReference type="KEGG" id="oac:Oscil6304_3865"/>
<dbReference type="SUPFAM" id="SSF56112">
    <property type="entry name" value="Protein kinase-like (PK-like)"/>
    <property type="match status" value="1"/>
</dbReference>
<evidence type="ECO:0000313" key="11">
    <source>
        <dbReference type="EMBL" id="AFY83420.1"/>
    </source>
</evidence>
<dbReference type="PANTHER" id="PTHR24363">
    <property type="entry name" value="SERINE/THREONINE PROTEIN KINASE"/>
    <property type="match status" value="1"/>
</dbReference>
<protein>
    <recommendedName>
        <fullName evidence="1">non-specific serine/threonine protein kinase</fullName>
        <ecNumber evidence="1">2.7.11.1</ecNumber>
    </recommendedName>
</protein>
<keyword evidence="5 11" id="KW-0418">Kinase</keyword>
<evidence type="ECO:0000256" key="4">
    <source>
        <dbReference type="ARBA" id="ARBA00022741"/>
    </source>
</evidence>
<feature type="binding site" evidence="9">
    <location>
        <position position="58"/>
    </location>
    <ligand>
        <name>ATP</name>
        <dbReference type="ChEBI" id="CHEBI:30616"/>
    </ligand>
</feature>
<dbReference type="PROSITE" id="PS00107">
    <property type="entry name" value="PROTEIN_KINASE_ATP"/>
    <property type="match status" value="1"/>
</dbReference>
<evidence type="ECO:0000256" key="9">
    <source>
        <dbReference type="PROSITE-ProRule" id="PRU10141"/>
    </source>
</evidence>
<evidence type="ECO:0000256" key="2">
    <source>
        <dbReference type="ARBA" id="ARBA00022527"/>
    </source>
</evidence>
<dbReference type="FunCoup" id="K9TLL3">
    <property type="interactions" value="135"/>
</dbReference>
<dbReference type="InterPro" id="IPR011009">
    <property type="entry name" value="Kinase-like_dom_sf"/>
</dbReference>
<gene>
    <name evidence="11" type="ORF">Oscil6304_3865</name>
</gene>
<keyword evidence="4 9" id="KW-0547">Nucleotide-binding</keyword>
<organism evidence="11 12">
    <name type="scientific">Oscillatoria acuminata PCC 6304</name>
    <dbReference type="NCBI Taxonomy" id="56110"/>
    <lineage>
        <taxon>Bacteria</taxon>
        <taxon>Bacillati</taxon>
        <taxon>Cyanobacteriota</taxon>
        <taxon>Cyanophyceae</taxon>
        <taxon>Oscillatoriophycideae</taxon>
        <taxon>Oscillatoriales</taxon>
        <taxon>Oscillatoriaceae</taxon>
        <taxon>Oscillatoria</taxon>
    </lineage>
</organism>
<dbReference type="STRING" id="56110.Oscil6304_3865"/>
<name>K9TLL3_9CYAN</name>
<sequence>MEALTLMNPAEQLRTGTTLKGQKGTSYQILKHLGGGGFGQTYLAVANSPQDRGQCVIKQLKLGPNIPLSLEDARERFQREAGVLEKLGHHPQIPSLWDNFEQNNGFYFVQDFIDGQELSKEIETGKPWSEGAVIGLLWDVLTVLKLIQSLEPPVSHRDINPNNLIRRKSDRKIVVIDFGAFKEIKATLEGKQSEITICIGTPGYAPPEQMAGKPRTNSDIYALGMVALYAATGRPPRQFDYDTQTGKLHFPPLPFSPDLSKILEKMVRAHYQERYQSATEVLQDLSPLHSIGSKL</sequence>
<comment type="catalytic activity">
    <reaction evidence="8">
        <text>L-seryl-[protein] + ATP = O-phospho-L-seryl-[protein] + ADP + H(+)</text>
        <dbReference type="Rhea" id="RHEA:17989"/>
        <dbReference type="Rhea" id="RHEA-COMP:9863"/>
        <dbReference type="Rhea" id="RHEA-COMP:11604"/>
        <dbReference type="ChEBI" id="CHEBI:15378"/>
        <dbReference type="ChEBI" id="CHEBI:29999"/>
        <dbReference type="ChEBI" id="CHEBI:30616"/>
        <dbReference type="ChEBI" id="CHEBI:83421"/>
        <dbReference type="ChEBI" id="CHEBI:456216"/>
        <dbReference type="EC" id="2.7.11.1"/>
    </reaction>
</comment>
<dbReference type="EMBL" id="CP003607">
    <property type="protein sequence ID" value="AFY83420.1"/>
    <property type="molecule type" value="Genomic_DNA"/>
</dbReference>
<dbReference type="Pfam" id="PF00069">
    <property type="entry name" value="Pkinase"/>
    <property type="match status" value="1"/>
</dbReference>
<dbReference type="RefSeq" id="WP_015150046.1">
    <property type="nucleotide sequence ID" value="NC_019693.1"/>
</dbReference>
<keyword evidence="3" id="KW-0808">Transferase</keyword>
<dbReference type="Gene3D" id="1.10.510.10">
    <property type="entry name" value="Transferase(Phosphotransferase) domain 1"/>
    <property type="match status" value="1"/>
</dbReference>
<dbReference type="PROSITE" id="PS50011">
    <property type="entry name" value="PROTEIN_KINASE_DOM"/>
    <property type="match status" value="1"/>
</dbReference>
<dbReference type="Proteomes" id="UP000010367">
    <property type="component" value="Chromosome"/>
</dbReference>
<evidence type="ECO:0000256" key="3">
    <source>
        <dbReference type="ARBA" id="ARBA00022679"/>
    </source>
</evidence>
<dbReference type="InterPro" id="IPR017441">
    <property type="entry name" value="Protein_kinase_ATP_BS"/>
</dbReference>
<comment type="catalytic activity">
    <reaction evidence="7">
        <text>L-threonyl-[protein] + ATP = O-phospho-L-threonyl-[protein] + ADP + H(+)</text>
        <dbReference type="Rhea" id="RHEA:46608"/>
        <dbReference type="Rhea" id="RHEA-COMP:11060"/>
        <dbReference type="Rhea" id="RHEA-COMP:11605"/>
        <dbReference type="ChEBI" id="CHEBI:15378"/>
        <dbReference type="ChEBI" id="CHEBI:30013"/>
        <dbReference type="ChEBI" id="CHEBI:30616"/>
        <dbReference type="ChEBI" id="CHEBI:61977"/>
        <dbReference type="ChEBI" id="CHEBI:456216"/>
        <dbReference type="EC" id="2.7.11.1"/>
    </reaction>
</comment>
<keyword evidence="2" id="KW-0723">Serine/threonine-protein kinase</keyword>
<dbReference type="eggNOG" id="COG0515">
    <property type="taxonomic scope" value="Bacteria"/>
</dbReference>
<evidence type="ECO:0000259" key="10">
    <source>
        <dbReference type="PROSITE" id="PS50011"/>
    </source>
</evidence>
<dbReference type="InParanoid" id="K9TLL3"/>
<keyword evidence="12" id="KW-1185">Reference proteome</keyword>
<dbReference type="GO" id="GO:0004674">
    <property type="term" value="F:protein serine/threonine kinase activity"/>
    <property type="evidence" value="ECO:0007669"/>
    <property type="project" value="UniProtKB-KW"/>
</dbReference>
<dbReference type="PATRIC" id="fig|56110.3.peg.4661"/>
<evidence type="ECO:0000313" key="12">
    <source>
        <dbReference type="Proteomes" id="UP000010367"/>
    </source>
</evidence>
<dbReference type="InterPro" id="IPR000719">
    <property type="entry name" value="Prot_kinase_dom"/>
</dbReference>
<dbReference type="PANTHER" id="PTHR24363:SF0">
    <property type="entry name" value="SERINE_THREONINE KINASE LIKE DOMAIN CONTAINING 1"/>
    <property type="match status" value="1"/>
</dbReference>